<dbReference type="PANTHER" id="PTHR21152">
    <property type="entry name" value="AMINOTRANSFERASE CLASS V"/>
    <property type="match status" value="1"/>
</dbReference>
<dbReference type="Pfam" id="PF00266">
    <property type="entry name" value="Aminotran_5"/>
    <property type="match status" value="1"/>
</dbReference>
<evidence type="ECO:0000313" key="7">
    <source>
        <dbReference type="EMBL" id="MFB9230961.1"/>
    </source>
</evidence>
<dbReference type="Gene3D" id="3.40.640.10">
    <property type="entry name" value="Type I PLP-dependent aspartate aminotransferase-like (Major domain)"/>
    <property type="match status" value="1"/>
</dbReference>
<dbReference type="InterPro" id="IPR015421">
    <property type="entry name" value="PyrdxlP-dep_Trfase_major"/>
</dbReference>
<keyword evidence="3" id="KW-0663">Pyridoxal phosphate</keyword>
<comment type="cofactor">
    <cofactor evidence="1 5">
        <name>pyridoxal 5'-phosphate</name>
        <dbReference type="ChEBI" id="CHEBI:597326"/>
    </cofactor>
</comment>
<evidence type="ECO:0000313" key="8">
    <source>
        <dbReference type="Proteomes" id="UP001589683"/>
    </source>
</evidence>
<reference evidence="7 8" key="1">
    <citation type="submission" date="2024-09" db="EMBL/GenBank/DDBJ databases">
        <authorList>
            <person name="Sun Q."/>
            <person name="Mori K."/>
        </authorList>
    </citation>
    <scope>NUCLEOTIDE SEQUENCE [LARGE SCALE GENOMIC DNA]</scope>
    <source>
        <strain evidence="7 8">CECT 8726</strain>
    </source>
</reference>
<dbReference type="PIRSF" id="PIRSF000524">
    <property type="entry name" value="SPT"/>
    <property type="match status" value="1"/>
</dbReference>
<keyword evidence="8" id="KW-1185">Reference proteome</keyword>
<dbReference type="SUPFAM" id="SSF53383">
    <property type="entry name" value="PLP-dependent transferases"/>
    <property type="match status" value="1"/>
</dbReference>
<evidence type="ECO:0000256" key="3">
    <source>
        <dbReference type="ARBA" id="ARBA00022898"/>
    </source>
</evidence>
<dbReference type="PROSITE" id="PS00595">
    <property type="entry name" value="AA_TRANSFER_CLASS_5"/>
    <property type="match status" value="1"/>
</dbReference>
<sequence length="399" mass="42111">MTLSNGRHIIAAPGPSIMPDRVLQAMHRAAPNIYSGPLLEMVDGLIPDLKTLAGTHHKAAIYIANGHGAWEAALANIVAPGDKVLAPATGRFGFGWGEVASALGAEVEMIDFGKSDAMKTDQIAEVLRADKAHKIKAVLGTHVDTSTSIKNDIPALRRAIDAAGHPALLMVDCIASMGCDRFEMDAWGVDVAVTASQKGLMTPPGLGFVFFNEKAAEKRASLPAVSPYWDWVPRANPEMFYQYFQGTAPTHHLFGLREALTMILHEEGLEAVLDRHAVLARAVWAAFDVWAQSGPAKMNVSNPAERSNAVTAVHIGAPDGTALRDYLSGNLGVTLGIGLGMAPPGDPSWHGYFRVGHMGHVNAHMILGTLGAIEAGMKHLGIAHGDGGLAAAAKICSGK</sequence>
<evidence type="ECO:0000256" key="4">
    <source>
        <dbReference type="RuleBase" id="RU004075"/>
    </source>
</evidence>
<dbReference type="InterPro" id="IPR000192">
    <property type="entry name" value="Aminotrans_V_dom"/>
</dbReference>
<gene>
    <name evidence="7" type="ORF">ACFFUT_04060</name>
</gene>
<protein>
    <submittedName>
        <fullName evidence="7">Pyridoxal-phosphate-dependent aminotransferase family protein</fullName>
    </submittedName>
</protein>
<organism evidence="7 8">
    <name type="scientific">Pseudohalocynthiibacter aestuariivivens</name>
    <dbReference type="NCBI Taxonomy" id="1591409"/>
    <lineage>
        <taxon>Bacteria</taxon>
        <taxon>Pseudomonadati</taxon>
        <taxon>Pseudomonadota</taxon>
        <taxon>Alphaproteobacteria</taxon>
        <taxon>Rhodobacterales</taxon>
        <taxon>Paracoccaceae</taxon>
        <taxon>Pseudohalocynthiibacter</taxon>
    </lineage>
</organism>
<name>A0ABV5JBX2_9RHOB</name>
<dbReference type="RefSeq" id="WP_213890551.1">
    <property type="nucleotide sequence ID" value="NZ_JAGFNU010000012.1"/>
</dbReference>
<evidence type="ECO:0000256" key="2">
    <source>
        <dbReference type="ARBA" id="ARBA00009236"/>
    </source>
</evidence>
<dbReference type="InterPro" id="IPR015422">
    <property type="entry name" value="PyrdxlP-dep_Trfase_small"/>
</dbReference>
<dbReference type="Proteomes" id="UP001589683">
    <property type="component" value="Unassembled WGS sequence"/>
</dbReference>
<dbReference type="Gene3D" id="3.90.1150.10">
    <property type="entry name" value="Aspartate Aminotransferase, domain 1"/>
    <property type="match status" value="1"/>
</dbReference>
<dbReference type="InterPro" id="IPR015424">
    <property type="entry name" value="PyrdxlP-dep_Trfase"/>
</dbReference>
<keyword evidence="7" id="KW-0808">Transferase</keyword>
<proteinExistence type="inferred from homology"/>
<dbReference type="InterPro" id="IPR024169">
    <property type="entry name" value="SP_NH2Trfase/AEP_transaminase"/>
</dbReference>
<evidence type="ECO:0000259" key="6">
    <source>
        <dbReference type="Pfam" id="PF00266"/>
    </source>
</evidence>
<dbReference type="EMBL" id="JBHMEA010000009">
    <property type="protein sequence ID" value="MFB9230961.1"/>
    <property type="molecule type" value="Genomic_DNA"/>
</dbReference>
<keyword evidence="7" id="KW-0032">Aminotransferase</keyword>
<dbReference type="InterPro" id="IPR020578">
    <property type="entry name" value="Aminotrans_V_PyrdxlP_BS"/>
</dbReference>
<evidence type="ECO:0000256" key="5">
    <source>
        <dbReference type="RuleBase" id="RU004504"/>
    </source>
</evidence>
<accession>A0ABV5JBX2</accession>
<comment type="caution">
    <text evidence="7">The sequence shown here is derived from an EMBL/GenBank/DDBJ whole genome shotgun (WGS) entry which is preliminary data.</text>
</comment>
<evidence type="ECO:0000256" key="1">
    <source>
        <dbReference type="ARBA" id="ARBA00001933"/>
    </source>
</evidence>
<dbReference type="PANTHER" id="PTHR21152:SF40">
    <property type="entry name" value="ALANINE--GLYOXYLATE AMINOTRANSFERASE"/>
    <property type="match status" value="1"/>
</dbReference>
<dbReference type="GO" id="GO:0008483">
    <property type="term" value="F:transaminase activity"/>
    <property type="evidence" value="ECO:0007669"/>
    <property type="project" value="UniProtKB-KW"/>
</dbReference>
<comment type="similarity">
    <text evidence="2 4">Belongs to the class-V pyridoxal-phosphate-dependent aminotransferase family.</text>
</comment>
<feature type="domain" description="Aminotransferase class V" evidence="6">
    <location>
        <begin position="58"/>
        <end position="336"/>
    </location>
</feature>